<sequence length="188" mass="21390">MIKQFVIGVVIICGVSSTVFAQPDKTEQVGAYHLSLYQDIQGDVLDLEAYTKVPDREVFFGVTCSAMSPFPAMQVLLFEDEIISETPRFMSVSYQLDGKNGMVPLQAILKAELTADRYLNQIRFEIDSGKIEKNMRLMQETYARLLNGLETGKQITVTVEHRTLGQHQYQFTLEGLNKVLQPYQRICR</sequence>
<evidence type="ECO:0000256" key="1">
    <source>
        <dbReference type="SAM" id="SignalP"/>
    </source>
</evidence>
<evidence type="ECO:0000313" key="3">
    <source>
        <dbReference type="Proteomes" id="UP000664835"/>
    </source>
</evidence>
<accession>A0ABS3Q4K4</accession>
<evidence type="ECO:0008006" key="4">
    <source>
        <dbReference type="Google" id="ProtNLM"/>
    </source>
</evidence>
<keyword evidence="3" id="KW-1185">Reference proteome</keyword>
<dbReference type="RefSeq" id="WP_208148539.1">
    <property type="nucleotide sequence ID" value="NZ_JAGETV010000007.1"/>
</dbReference>
<dbReference type="EMBL" id="JAGETV010000007">
    <property type="protein sequence ID" value="MBO1927093.1"/>
    <property type="molecule type" value="Genomic_DNA"/>
</dbReference>
<dbReference type="Proteomes" id="UP000664835">
    <property type="component" value="Unassembled WGS sequence"/>
</dbReference>
<gene>
    <name evidence="2" type="ORF">J3998_05835</name>
</gene>
<feature type="signal peptide" evidence="1">
    <location>
        <begin position="1"/>
        <end position="21"/>
    </location>
</feature>
<keyword evidence="1" id="KW-0732">Signal</keyword>
<name>A0ABS3Q4K4_9GAMM</name>
<organism evidence="2 3">
    <name type="scientific">Thiomicrorhabdus marina</name>
    <dbReference type="NCBI Taxonomy" id="2818442"/>
    <lineage>
        <taxon>Bacteria</taxon>
        <taxon>Pseudomonadati</taxon>
        <taxon>Pseudomonadota</taxon>
        <taxon>Gammaproteobacteria</taxon>
        <taxon>Thiotrichales</taxon>
        <taxon>Piscirickettsiaceae</taxon>
        <taxon>Thiomicrorhabdus</taxon>
    </lineage>
</organism>
<reference evidence="2 3" key="1">
    <citation type="submission" date="2021-03" db="EMBL/GenBank/DDBJ databases">
        <title>Thiomicrorhabdus sp.nov.,novel sulfur-oxidizing bacteria isolated from coastal sediment.</title>
        <authorList>
            <person name="Liu X."/>
        </authorList>
    </citation>
    <scope>NUCLEOTIDE SEQUENCE [LARGE SCALE GENOMIC DNA]</scope>
    <source>
        <strain evidence="2 3">6S2-11</strain>
    </source>
</reference>
<protein>
    <recommendedName>
        <fullName evidence="4">DUF2987 domain-containing protein</fullName>
    </recommendedName>
</protein>
<proteinExistence type="predicted"/>
<comment type="caution">
    <text evidence="2">The sequence shown here is derived from an EMBL/GenBank/DDBJ whole genome shotgun (WGS) entry which is preliminary data.</text>
</comment>
<evidence type="ECO:0000313" key="2">
    <source>
        <dbReference type="EMBL" id="MBO1927093.1"/>
    </source>
</evidence>
<feature type="chain" id="PRO_5047015339" description="DUF2987 domain-containing protein" evidence="1">
    <location>
        <begin position="22"/>
        <end position="188"/>
    </location>
</feature>